<evidence type="ECO:0000256" key="1">
    <source>
        <dbReference type="SAM" id="MobiDB-lite"/>
    </source>
</evidence>
<dbReference type="AlphaFoldDB" id="A0A2N9ESC4"/>
<sequence>MLSEGSTKRPTSLNKPPRAPTQPLIHAASHGRRIPLINCRLASSDVVNSQCHHFDYQCHHYSATRDAFICRYYHSSHHSNHSNHPPATVHRQPLPPNAANIGFAYSIPHEAQPSAHPFQSN</sequence>
<proteinExistence type="predicted"/>
<evidence type="ECO:0000313" key="2">
    <source>
        <dbReference type="EMBL" id="SPC77591.1"/>
    </source>
</evidence>
<name>A0A2N9ESC4_FAGSY</name>
<feature type="compositionally biased region" description="Polar residues" evidence="1">
    <location>
        <begin position="1"/>
        <end position="14"/>
    </location>
</feature>
<gene>
    <name evidence="2" type="ORF">FSB_LOCUS5473</name>
</gene>
<accession>A0A2N9ESC4</accession>
<protein>
    <submittedName>
        <fullName evidence="2">Uncharacterized protein</fullName>
    </submittedName>
</protein>
<dbReference type="EMBL" id="OIVN01000280">
    <property type="protein sequence ID" value="SPC77591.1"/>
    <property type="molecule type" value="Genomic_DNA"/>
</dbReference>
<organism evidence="2">
    <name type="scientific">Fagus sylvatica</name>
    <name type="common">Beechnut</name>
    <dbReference type="NCBI Taxonomy" id="28930"/>
    <lineage>
        <taxon>Eukaryota</taxon>
        <taxon>Viridiplantae</taxon>
        <taxon>Streptophyta</taxon>
        <taxon>Embryophyta</taxon>
        <taxon>Tracheophyta</taxon>
        <taxon>Spermatophyta</taxon>
        <taxon>Magnoliopsida</taxon>
        <taxon>eudicotyledons</taxon>
        <taxon>Gunneridae</taxon>
        <taxon>Pentapetalae</taxon>
        <taxon>rosids</taxon>
        <taxon>fabids</taxon>
        <taxon>Fagales</taxon>
        <taxon>Fagaceae</taxon>
        <taxon>Fagus</taxon>
    </lineage>
</organism>
<feature type="region of interest" description="Disordered" evidence="1">
    <location>
        <begin position="1"/>
        <end position="24"/>
    </location>
</feature>
<reference evidence="2" key="1">
    <citation type="submission" date="2018-02" db="EMBL/GenBank/DDBJ databases">
        <authorList>
            <person name="Cohen D.B."/>
            <person name="Kent A.D."/>
        </authorList>
    </citation>
    <scope>NUCLEOTIDE SEQUENCE</scope>
</reference>